<dbReference type="GO" id="GO:0005886">
    <property type="term" value="C:plasma membrane"/>
    <property type="evidence" value="ECO:0000318"/>
    <property type="project" value="GO_Central"/>
</dbReference>
<dbReference type="FunCoup" id="Q95YD0">
    <property type="interactions" value="23"/>
</dbReference>
<dbReference type="PROSITE" id="PS50156">
    <property type="entry name" value="SSD"/>
    <property type="match status" value="1"/>
</dbReference>
<dbReference type="Gene3D" id="1.20.1640.10">
    <property type="entry name" value="Multidrug efflux transporter AcrB transmembrane domain"/>
    <property type="match status" value="2"/>
</dbReference>
<proteinExistence type="evidence at protein level"/>
<evidence type="ECO:0000313" key="10">
    <source>
        <dbReference type="EMBL" id="CCD63815.1"/>
    </source>
</evidence>
<keyword evidence="5 8" id="KW-0472">Membrane</keyword>
<dbReference type="UCSC" id="C45B2.7">
    <property type="organism name" value="c. elegans"/>
</dbReference>
<dbReference type="Bgee" id="WBGene00004219">
    <property type="expression patterns" value="Expressed in embryo and 3 other cell types or tissues"/>
</dbReference>
<feature type="region of interest" description="Disordered" evidence="7">
    <location>
        <begin position="519"/>
        <end position="542"/>
    </location>
</feature>
<feature type="transmembrane region" description="Helical" evidence="8">
    <location>
        <begin position="438"/>
        <end position="465"/>
    </location>
</feature>
<dbReference type="GO" id="GO:0090597">
    <property type="term" value="P:nematode male tail mating organ morphogenesis"/>
    <property type="evidence" value="ECO:0000315"/>
    <property type="project" value="WormBase"/>
</dbReference>
<keyword evidence="11" id="KW-1185">Reference proteome</keyword>
<organism evidence="10 11">
    <name type="scientific">Caenorhabditis elegans</name>
    <dbReference type="NCBI Taxonomy" id="6239"/>
    <lineage>
        <taxon>Eukaryota</taxon>
        <taxon>Metazoa</taxon>
        <taxon>Ecdysozoa</taxon>
        <taxon>Nematoda</taxon>
        <taxon>Chromadorea</taxon>
        <taxon>Rhabditida</taxon>
        <taxon>Rhabditina</taxon>
        <taxon>Rhabditomorpha</taxon>
        <taxon>Rhabditoidea</taxon>
        <taxon>Rhabditidae</taxon>
        <taxon>Peloderinae</taxon>
        <taxon>Caenorhabditis</taxon>
    </lineage>
</organism>
<feature type="transmembrane region" description="Helical" evidence="8">
    <location>
        <begin position="881"/>
        <end position="903"/>
    </location>
</feature>
<feature type="transmembrane region" description="Helical" evidence="8">
    <location>
        <begin position="376"/>
        <end position="396"/>
    </location>
</feature>
<evidence type="ECO:0000256" key="7">
    <source>
        <dbReference type="SAM" id="MobiDB-lite"/>
    </source>
</evidence>
<evidence type="ECO:0000256" key="4">
    <source>
        <dbReference type="ARBA" id="ARBA00022989"/>
    </source>
</evidence>
<dbReference type="InterPro" id="IPR051697">
    <property type="entry name" value="Patched_domain-protein"/>
</dbReference>
<dbReference type="OMA" id="WIKHADV"/>
<dbReference type="InterPro" id="IPR003392">
    <property type="entry name" value="PTHD_SSD"/>
</dbReference>
<comment type="subcellular location">
    <subcellularLocation>
        <location evidence="1">Membrane</location>
        <topology evidence="1">Multi-pass membrane protein</topology>
    </subcellularLocation>
</comment>
<dbReference type="PaxDb" id="6239-C45B2.7"/>
<evidence type="ECO:0000313" key="11">
    <source>
        <dbReference type="Proteomes" id="UP000001940"/>
    </source>
</evidence>
<feature type="transmembrane region" description="Helical" evidence="8">
    <location>
        <begin position="575"/>
        <end position="594"/>
    </location>
</feature>
<dbReference type="EMBL" id="BX284606">
    <property type="protein sequence ID" value="CCD63815.1"/>
    <property type="molecule type" value="Genomic_DNA"/>
</dbReference>
<dbReference type="AlphaFoldDB" id="Q95YD0"/>
<evidence type="ECO:0000256" key="6">
    <source>
        <dbReference type="ARBA" id="ARBA00023180"/>
    </source>
</evidence>
<feature type="domain" description="SSD" evidence="9">
    <location>
        <begin position="342"/>
        <end position="500"/>
    </location>
</feature>
<comment type="similarity">
    <text evidence="2">Belongs to the patched family.</text>
</comment>
<dbReference type="PhylomeDB" id="Q95YD0"/>
<sequence length="960" mass="110779">MRLSDYGKQFEDWMQKVFFKYGIFVAKHQFWFLIVPLALTVLSIPGLFYLQINLDLYRLFVPTDAPVRYEFERTKDFNSLSQGDLSLTPKRNRREFDCEDGSCFLPDVEMDRLKRDLQALEDEARLDVPFGNASSMARYKRDVNKDKEKKERERKLIPAKHDILRFYVVHRKFDNLLQSKYLGPLFQFTQDMMKVTNEFEDEVWGLEDFCTKDPGSASCNNNLNLWIKHADVLFKDGKIKANPNLQLSYPVLYLFNRPKDIGNVIYGVDVKGEKNEIQGARVLTIHWFVNYPATAENNRAYYAYRQKLNEYWESISENIDLQFIPHNDKAMDDEMLEIIKTTVPFAFPATILLTIFVLSANYSSDRTKSKPIEMCVGVWCVIFALIITFGVFFFFGAKFNPVTSTMPFLVLAVGVDDDFLMMAAWRECDRKHSPAIRLGFVMADAGASITVTSFTNFFCFFLGWFMCSTPAVADFCIITAAGVFFDYLMQITFYAAILKYSGDREETGGLASCCYKKNDDDDEDVETQREQREQSEAAKEKEENIDFAHHEKTLDLPYMHQFFRDTFAPFVMKKWVRVASLALFPIYTAFAIYGCSILRVDISPVKYIRDNSPIQTFVALADKYIWADNVMPNFHIMSPPDLRDEGARNRLNELVYKLESTKYSIGRVSTNLWVWQYQQYLNDFPHINYTSDFYDRKNLREFFSQLDYSQYRDKVKILDNVTNGEPCISAFSFQTSFYGLDSWDKRQSELFYWRDILKEFPEFDMFLSGIFSPFLIDQRHTIAPSSMQTIGSALAMMALISFFFLPDAQSVFLMTFSLLSISMGVCGGLALLGSDLDSVSMGCIVMAIGLAVDYSVHICYRYHRSEYKTAQEKVADTLASVGWPVTQAVCSTLVGLAITVFVPAYLVRVFFQTVYLVNIIGLFHALVWLPQLISALDPCERVPLRERDSLISKHIPLSLH</sequence>
<keyword evidence="4 8" id="KW-1133">Transmembrane helix</keyword>
<keyword evidence="6" id="KW-0325">Glycoprotein</keyword>
<dbReference type="AGR" id="WB:WBGene00004219"/>
<dbReference type="STRING" id="6239.C45B2.7.1"/>
<dbReference type="GO" id="GO:0030659">
    <property type="term" value="C:cytoplasmic vesicle membrane"/>
    <property type="evidence" value="ECO:0000318"/>
    <property type="project" value="GO_Central"/>
</dbReference>
<keyword evidence="13" id="KW-1267">Proteomics identification</keyword>
<feature type="transmembrane region" description="Helical" evidence="8">
    <location>
        <begin position="471"/>
        <end position="489"/>
    </location>
</feature>
<accession>Q95YD0</accession>
<gene>
    <name evidence="10 12" type="primary">ptr-4</name>
    <name evidence="12" type="ORF">C45B2.7</name>
    <name evidence="10" type="ORF">CELE_C45B2.7</name>
</gene>
<dbReference type="FunFam" id="1.20.1640.10:FF:000073">
    <property type="entry name" value="PaTched Related family"/>
    <property type="match status" value="1"/>
</dbReference>
<dbReference type="SMR" id="Q95YD0"/>
<feature type="transmembrane region" description="Helical" evidence="8">
    <location>
        <begin position="839"/>
        <end position="860"/>
    </location>
</feature>
<dbReference type="eggNOG" id="KOG1934">
    <property type="taxonomic scope" value="Eukaryota"/>
</dbReference>
<evidence type="ECO:0000256" key="2">
    <source>
        <dbReference type="ARBA" id="ARBA00005585"/>
    </source>
</evidence>
<protein>
    <submittedName>
        <fullName evidence="10">SSD domain-containing protein</fullName>
    </submittedName>
</protein>
<feature type="transmembrane region" description="Helical" evidence="8">
    <location>
        <begin position="345"/>
        <end position="364"/>
    </location>
</feature>
<dbReference type="PANTHER" id="PTHR10796">
    <property type="entry name" value="PATCHED-RELATED"/>
    <property type="match status" value="1"/>
</dbReference>
<dbReference type="HOGENOM" id="CLU_002359_2_1_1"/>
<keyword evidence="3 8" id="KW-0812">Transmembrane</keyword>
<dbReference type="InParanoid" id="Q95YD0"/>
<dbReference type="GO" id="GO:0006897">
    <property type="term" value="P:endocytosis"/>
    <property type="evidence" value="ECO:0000315"/>
    <property type="project" value="WormBase"/>
</dbReference>
<dbReference type="CTD" id="180876"/>
<evidence type="ECO:0007829" key="13">
    <source>
        <dbReference type="PeptideAtlas" id="Q95YD0"/>
    </source>
</evidence>
<dbReference type="KEGG" id="cel:CELE_C45B2.7"/>
<dbReference type="Pfam" id="PF02460">
    <property type="entry name" value="Patched"/>
    <property type="match status" value="1"/>
</dbReference>
<evidence type="ECO:0000259" key="9">
    <source>
        <dbReference type="PROSITE" id="PS50156"/>
    </source>
</evidence>
<evidence type="ECO:0000256" key="1">
    <source>
        <dbReference type="ARBA" id="ARBA00004141"/>
    </source>
</evidence>
<feature type="transmembrane region" description="Helical" evidence="8">
    <location>
        <begin position="909"/>
        <end position="929"/>
    </location>
</feature>
<dbReference type="RefSeq" id="NP_509013.2">
    <property type="nucleotide sequence ID" value="NM_076612.6"/>
</dbReference>
<dbReference type="InterPro" id="IPR000731">
    <property type="entry name" value="SSD"/>
</dbReference>
<dbReference type="SUPFAM" id="SSF82866">
    <property type="entry name" value="Multidrug efflux transporter AcrB transmembrane domain"/>
    <property type="match status" value="2"/>
</dbReference>
<feature type="compositionally biased region" description="Basic and acidic residues" evidence="7">
    <location>
        <begin position="526"/>
        <end position="542"/>
    </location>
</feature>
<dbReference type="GeneID" id="180876"/>
<feature type="transmembrane region" description="Helical" evidence="8">
    <location>
        <begin position="787"/>
        <end position="805"/>
    </location>
</feature>
<dbReference type="PeptideAtlas" id="Q95YD0"/>
<evidence type="ECO:0000313" key="12">
    <source>
        <dbReference type="WormBase" id="C45B2.7"/>
    </source>
</evidence>
<feature type="transmembrane region" description="Helical" evidence="8">
    <location>
        <begin position="30"/>
        <end position="50"/>
    </location>
</feature>
<dbReference type="Proteomes" id="UP000001940">
    <property type="component" value="Chromosome X"/>
</dbReference>
<dbReference type="OrthoDB" id="6510177at2759"/>
<dbReference type="TCDB" id="2.A.6.6.18">
    <property type="family name" value="the resistance-nodulation-cell division (rnd) superfamily"/>
</dbReference>
<evidence type="ECO:0000256" key="3">
    <source>
        <dbReference type="ARBA" id="ARBA00022692"/>
    </source>
</evidence>
<name>Q95YD0_CAEEL</name>
<dbReference type="PANTHER" id="PTHR10796:SF185">
    <property type="entry name" value="SSD DOMAIN-CONTAINING PROTEIN"/>
    <property type="match status" value="1"/>
</dbReference>
<evidence type="ECO:0000256" key="5">
    <source>
        <dbReference type="ARBA" id="ARBA00023136"/>
    </source>
</evidence>
<reference evidence="10 11" key="1">
    <citation type="journal article" date="1998" name="Science">
        <title>Genome sequence of the nematode C. elegans: a platform for investigating biology.</title>
        <authorList>
            <consortium name="The C. elegans sequencing consortium"/>
            <person name="Sulson J.E."/>
            <person name="Waterston R."/>
        </authorList>
    </citation>
    <scope>NUCLEOTIDE SEQUENCE [LARGE SCALE GENOMIC DNA]</scope>
    <source>
        <strain evidence="10 11">Bristol N2</strain>
    </source>
</reference>
<evidence type="ECO:0000256" key="8">
    <source>
        <dbReference type="SAM" id="Phobius"/>
    </source>
</evidence>
<dbReference type="WormBase" id="C45B2.7">
    <property type="protein sequence ID" value="CE30905"/>
    <property type="gene ID" value="WBGene00004219"/>
    <property type="gene designation" value="ptr-4"/>
</dbReference>
<dbReference type="GO" id="GO:0018996">
    <property type="term" value="P:molting cycle, collagen and cuticulin-based cuticle"/>
    <property type="evidence" value="ECO:0000315"/>
    <property type="project" value="WormBase"/>
</dbReference>
<feature type="transmembrane region" description="Helical" evidence="8">
    <location>
        <begin position="812"/>
        <end position="833"/>
    </location>
</feature>